<dbReference type="InterPro" id="IPR009003">
    <property type="entry name" value="Peptidase_S1_PA"/>
</dbReference>
<dbReference type="Proteomes" id="UP000198891">
    <property type="component" value="Unassembled WGS sequence"/>
</dbReference>
<proteinExistence type="predicted"/>
<dbReference type="PROSITE" id="PS00134">
    <property type="entry name" value="TRYPSIN_HIS"/>
    <property type="match status" value="1"/>
</dbReference>
<dbReference type="Gene3D" id="2.40.10.10">
    <property type="entry name" value="Trypsin-like serine proteases"/>
    <property type="match status" value="2"/>
</dbReference>
<reference evidence="1 2" key="1">
    <citation type="submission" date="2016-10" db="EMBL/GenBank/DDBJ databases">
        <authorList>
            <person name="de Groot N.N."/>
        </authorList>
    </citation>
    <scope>NUCLEOTIDE SEQUENCE [LARGE SCALE GENOMIC DNA]</scope>
    <source>
        <strain evidence="1 2">CGMCC 4.3491</strain>
    </source>
</reference>
<name>A0A1H3SVT1_9MICO</name>
<dbReference type="GO" id="GO:0006508">
    <property type="term" value="P:proteolysis"/>
    <property type="evidence" value="ECO:0007669"/>
    <property type="project" value="InterPro"/>
</dbReference>
<dbReference type="InterPro" id="IPR043504">
    <property type="entry name" value="Peptidase_S1_PA_chymotrypsin"/>
</dbReference>
<dbReference type="CDD" id="cd21112">
    <property type="entry name" value="alphaLP-like"/>
    <property type="match status" value="1"/>
</dbReference>
<dbReference type="GO" id="GO:0004252">
    <property type="term" value="F:serine-type endopeptidase activity"/>
    <property type="evidence" value="ECO:0007669"/>
    <property type="project" value="InterPro"/>
</dbReference>
<dbReference type="SUPFAM" id="SSF50494">
    <property type="entry name" value="Trypsin-like serine proteases"/>
    <property type="match status" value="1"/>
</dbReference>
<dbReference type="STRING" id="381665.SAMN05216554_3679"/>
<dbReference type="EMBL" id="FNPZ01000004">
    <property type="protein sequence ID" value="SDZ41229.1"/>
    <property type="molecule type" value="Genomic_DNA"/>
</dbReference>
<protein>
    <recommendedName>
        <fullName evidence="3">Trypsin</fullName>
    </recommendedName>
</protein>
<evidence type="ECO:0000313" key="2">
    <source>
        <dbReference type="Proteomes" id="UP000198891"/>
    </source>
</evidence>
<sequence length="783" mass="78695">MPAIDPADVVAQAAGFPADLADALARDLDLTPEEYVARSEAAVAAAEVVESLGDQGVDVLDSRMDGSELVVNVAAQDDVPVVESAGAVAEVGEPAPKPDYSGIVLKPLADLVGGQGYTYATLNGSQRVNHVCSVAFNGVSRSTGQKQFLTAGHCLTSGRQDGGTLFEARQSAAGGAVTRGAAIGMPIESSFRFGGGVDAGLVATAPGWTPRSLVSTWGGSTGAVGQGNPVAITQTSPGIVGAPVCKSGRTTGWTCGEILELNFPTPVYNGGTGTPVIVNLTLTSACMLEGDSGSAAVIGNAGFGVGTAGSFAGSCNTASQPNAISAFFPLVTTDGSASVASALPDWQLQTGSPYGNDWSPLGNLEKASSSLKTTTFSGWTFDPDSANPVTIHVYVGGSYLTGAWGGIFEAKLPRPDVAAALPGAGGNRGFSIALPTKPGAVQYCLYAINIGAGGNTDLGCRTVASPTGAPFGNFESAQLNGTTVSLSGWAIDPDAAASIPVHVYVNGGWGGAFTASAPRPDVAAAYPDYGSAHGFVIPAVKVPVGTSTVCVYGLDVGGPVINSQLGCRTVSTGSGPPKGTIDSVTSAPGSIAVAGWALDPDTDAPVDVHVYVDNGWGGLTSASVSRPDVGRVFPGYGDKHGYSLTFKAVAGNHTVCAYAINLGPGVGNPQLGCRAVSVPGGDPFGNFEQVTRSGTKVTVQGWTIDPDTTGPLEVHFYVDTGWGGIVTANANRADVGRVYPAYGAQHGFAGTVNAPAGAKQVCAYAINVGSGTSNPKLGCIPIK</sequence>
<dbReference type="InterPro" id="IPR018114">
    <property type="entry name" value="TRYPSIN_HIS"/>
</dbReference>
<gene>
    <name evidence="1" type="ORF">SAMN05216554_3679</name>
</gene>
<keyword evidence="2" id="KW-1185">Reference proteome</keyword>
<organism evidence="1 2">
    <name type="scientific">Herbiconiux ginsengi</name>
    <dbReference type="NCBI Taxonomy" id="381665"/>
    <lineage>
        <taxon>Bacteria</taxon>
        <taxon>Bacillati</taxon>
        <taxon>Actinomycetota</taxon>
        <taxon>Actinomycetes</taxon>
        <taxon>Micrococcales</taxon>
        <taxon>Microbacteriaceae</taxon>
        <taxon>Herbiconiux</taxon>
    </lineage>
</organism>
<evidence type="ECO:0008006" key="3">
    <source>
        <dbReference type="Google" id="ProtNLM"/>
    </source>
</evidence>
<evidence type="ECO:0000313" key="1">
    <source>
        <dbReference type="EMBL" id="SDZ41229.1"/>
    </source>
</evidence>
<dbReference type="AlphaFoldDB" id="A0A1H3SVT1"/>
<accession>A0A1H3SVT1</accession>